<sequence>MDDTLQVTHDGTTYVMRMRMRVRYLKTKVNHLVGQCKIFENKELIIKKMIKIKMKITLKATTSGEECGESESSNSLDLEEENLSLIVKKFGKFLKQKNINKKSTQRKPFKKNE</sequence>
<evidence type="ECO:0000313" key="1">
    <source>
        <dbReference type="EMBL" id="RDX75467.1"/>
    </source>
</evidence>
<evidence type="ECO:0000313" key="2">
    <source>
        <dbReference type="Proteomes" id="UP000257109"/>
    </source>
</evidence>
<proteinExistence type="predicted"/>
<dbReference type="EMBL" id="QJKJ01009832">
    <property type="protein sequence ID" value="RDX75467.1"/>
    <property type="molecule type" value="Genomic_DNA"/>
</dbReference>
<organism evidence="1 2">
    <name type="scientific">Mucuna pruriens</name>
    <name type="common">Velvet bean</name>
    <name type="synonym">Dolichos pruriens</name>
    <dbReference type="NCBI Taxonomy" id="157652"/>
    <lineage>
        <taxon>Eukaryota</taxon>
        <taxon>Viridiplantae</taxon>
        <taxon>Streptophyta</taxon>
        <taxon>Embryophyta</taxon>
        <taxon>Tracheophyta</taxon>
        <taxon>Spermatophyta</taxon>
        <taxon>Magnoliopsida</taxon>
        <taxon>eudicotyledons</taxon>
        <taxon>Gunneridae</taxon>
        <taxon>Pentapetalae</taxon>
        <taxon>rosids</taxon>
        <taxon>fabids</taxon>
        <taxon>Fabales</taxon>
        <taxon>Fabaceae</taxon>
        <taxon>Papilionoideae</taxon>
        <taxon>50 kb inversion clade</taxon>
        <taxon>NPAAA clade</taxon>
        <taxon>indigoferoid/millettioid clade</taxon>
        <taxon>Phaseoleae</taxon>
        <taxon>Mucuna</taxon>
    </lineage>
</organism>
<dbReference type="Proteomes" id="UP000257109">
    <property type="component" value="Unassembled WGS sequence"/>
</dbReference>
<protein>
    <submittedName>
        <fullName evidence="1">Uncharacterized protein</fullName>
    </submittedName>
</protein>
<name>A0A371FAZ6_MUCPR</name>
<dbReference type="AlphaFoldDB" id="A0A371FAZ6"/>
<accession>A0A371FAZ6</accession>
<reference evidence="1" key="1">
    <citation type="submission" date="2018-05" db="EMBL/GenBank/DDBJ databases">
        <title>Draft genome of Mucuna pruriens seed.</title>
        <authorList>
            <person name="Nnadi N.E."/>
            <person name="Vos R."/>
            <person name="Hasami M.H."/>
            <person name="Devisetty U.K."/>
            <person name="Aguiy J.C."/>
        </authorList>
    </citation>
    <scope>NUCLEOTIDE SEQUENCE [LARGE SCALE GENOMIC DNA]</scope>
    <source>
        <strain evidence="1">JCA_2017</strain>
    </source>
</reference>
<feature type="non-terminal residue" evidence="1">
    <location>
        <position position="113"/>
    </location>
</feature>
<keyword evidence="2" id="KW-1185">Reference proteome</keyword>
<comment type="caution">
    <text evidence="1">The sequence shown here is derived from an EMBL/GenBank/DDBJ whole genome shotgun (WGS) entry which is preliminary data.</text>
</comment>
<gene>
    <name evidence="1" type="ORF">CR513_44642</name>
</gene>